<dbReference type="PROSITE" id="PS50950">
    <property type="entry name" value="ZF_THAP"/>
    <property type="match status" value="1"/>
</dbReference>
<reference evidence="7 8" key="1">
    <citation type="submission" date="2019-08" db="EMBL/GenBank/DDBJ databases">
        <title>Whole genome of Aphis craccivora.</title>
        <authorList>
            <person name="Voronova N.V."/>
            <person name="Shulinski R.S."/>
            <person name="Bandarenka Y.V."/>
            <person name="Zhorov D.G."/>
            <person name="Warner D."/>
        </authorList>
    </citation>
    <scope>NUCLEOTIDE SEQUENCE [LARGE SCALE GENOMIC DNA]</scope>
    <source>
        <strain evidence="7">180601</strain>
        <tissue evidence="7">Whole Body</tissue>
    </source>
</reference>
<evidence type="ECO:0000256" key="4">
    <source>
        <dbReference type="ARBA" id="ARBA00023125"/>
    </source>
</evidence>
<evidence type="ECO:0000256" key="5">
    <source>
        <dbReference type="PROSITE-ProRule" id="PRU00309"/>
    </source>
</evidence>
<dbReference type="Proteomes" id="UP000478052">
    <property type="component" value="Unassembled WGS sequence"/>
</dbReference>
<dbReference type="EMBL" id="VUJU01014989">
    <property type="protein sequence ID" value="KAF0698042.1"/>
    <property type="molecule type" value="Genomic_DNA"/>
</dbReference>
<dbReference type="InterPro" id="IPR052224">
    <property type="entry name" value="THAP_domain_protein"/>
</dbReference>
<gene>
    <name evidence="7" type="ORF">FWK35_00033828</name>
</gene>
<feature type="domain" description="THAP-type" evidence="6">
    <location>
        <begin position="6"/>
        <end position="99"/>
    </location>
</feature>
<dbReference type="Pfam" id="PF05485">
    <property type="entry name" value="THAP"/>
    <property type="match status" value="1"/>
</dbReference>
<evidence type="ECO:0000256" key="3">
    <source>
        <dbReference type="ARBA" id="ARBA00022833"/>
    </source>
</evidence>
<evidence type="ECO:0000256" key="2">
    <source>
        <dbReference type="ARBA" id="ARBA00022771"/>
    </source>
</evidence>
<dbReference type="SMART" id="SM00980">
    <property type="entry name" value="THAP"/>
    <property type="match status" value="1"/>
</dbReference>
<organism evidence="7 8">
    <name type="scientific">Aphis craccivora</name>
    <name type="common">Cowpea aphid</name>
    <dbReference type="NCBI Taxonomy" id="307492"/>
    <lineage>
        <taxon>Eukaryota</taxon>
        <taxon>Metazoa</taxon>
        <taxon>Ecdysozoa</taxon>
        <taxon>Arthropoda</taxon>
        <taxon>Hexapoda</taxon>
        <taxon>Insecta</taxon>
        <taxon>Pterygota</taxon>
        <taxon>Neoptera</taxon>
        <taxon>Paraneoptera</taxon>
        <taxon>Hemiptera</taxon>
        <taxon>Sternorrhyncha</taxon>
        <taxon>Aphidomorpha</taxon>
        <taxon>Aphidoidea</taxon>
        <taxon>Aphididae</taxon>
        <taxon>Aphidini</taxon>
        <taxon>Aphis</taxon>
        <taxon>Aphis</taxon>
    </lineage>
</organism>
<evidence type="ECO:0000259" key="6">
    <source>
        <dbReference type="PROSITE" id="PS50950"/>
    </source>
</evidence>
<dbReference type="SUPFAM" id="SSF57716">
    <property type="entry name" value="Glucocorticoid receptor-like (DNA-binding domain)"/>
    <property type="match status" value="1"/>
</dbReference>
<dbReference type="InterPro" id="IPR048365">
    <property type="entry name" value="TNP-like_RNaseH_N"/>
</dbReference>
<dbReference type="AlphaFoldDB" id="A0A6G0VP75"/>
<accession>A0A6G0VP75</accession>
<sequence>MSSKPVGGSSCAVSSCVQNYSKAKRDSLKISFYRFPKDLEIQKIWVQKCKRGDKFNPRSSYVCSQHFCADAFARDMKAELLGYTPKVRTLKTDAIPTLNLPMSHSQSSLLSESVINRQIRMEAKSAKQVQDQIVVECLNSIPSTATITSSSICQEEVTMPKTDPLCKIDYEKLYKDLLEKSNKQEKELLLLKKPAVDYKKINDCLRQNMIILQKNLNTSNSLLLKNQKNMKKELKLLSMNKIRAIKNEATKLVFPIFSKNQLDIILKKKKRVNWSTDEIAKAFTLRYFSKRAYLYVRHELHHPLPGISSLQRWAKNIGMRNGILHDVLKIMKINGNTLQNYEKLTVLMFDEMKIATTMEYDQLKDEVVGPHSQMQVVMARGIASKWKQPIF</sequence>
<dbReference type="PANTHER" id="PTHR46927">
    <property type="entry name" value="AGAP005574-PA"/>
    <property type="match status" value="1"/>
</dbReference>
<keyword evidence="8" id="KW-1185">Reference proteome</keyword>
<dbReference type="InterPro" id="IPR006612">
    <property type="entry name" value="THAP_Znf"/>
</dbReference>
<dbReference type="PANTHER" id="PTHR46927:SF3">
    <property type="entry name" value="THAP-TYPE DOMAIN-CONTAINING PROTEIN"/>
    <property type="match status" value="1"/>
</dbReference>
<keyword evidence="4 5" id="KW-0238">DNA-binding</keyword>
<dbReference type="GO" id="GO:0003677">
    <property type="term" value="F:DNA binding"/>
    <property type="evidence" value="ECO:0007669"/>
    <property type="project" value="UniProtKB-UniRule"/>
</dbReference>
<dbReference type="GO" id="GO:0008270">
    <property type="term" value="F:zinc ion binding"/>
    <property type="evidence" value="ECO:0007669"/>
    <property type="project" value="UniProtKB-KW"/>
</dbReference>
<evidence type="ECO:0000256" key="1">
    <source>
        <dbReference type="ARBA" id="ARBA00022723"/>
    </source>
</evidence>
<protein>
    <submittedName>
        <fullName evidence="7">THAP domain-containing protein 1-like</fullName>
    </submittedName>
</protein>
<dbReference type="SMART" id="SM00692">
    <property type="entry name" value="DM3"/>
    <property type="match status" value="1"/>
</dbReference>
<dbReference type="Pfam" id="PF12017">
    <property type="entry name" value="Tnp_P_element"/>
    <property type="match status" value="1"/>
</dbReference>
<proteinExistence type="predicted"/>
<dbReference type="InterPro" id="IPR021896">
    <property type="entry name" value="THAP9-like_HTH"/>
</dbReference>
<dbReference type="Pfam" id="PF21787">
    <property type="entry name" value="TNP-like_RNaseH_N"/>
    <property type="match status" value="1"/>
</dbReference>
<feature type="non-terminal residue" evidence="7">
    <location>
        <position position="391"/>
    </location>
</feature>
<keyword evidence="2 5" id="KW-0863">Zinc-finger</keyword>
<keyword evidence="1" id="KW-0479">Metal-binding</keyword>
<evidence type="ECO:0000313" key="7">
    <source>
        <dbReference type="EMBL" id="KAF0698042.1"/>
    </source>
</evidence>
<evidence type="ECO:0000313" key="8">
    <source>
        <dbReference type="Proteomes" id="UP000478052"/>
    </source>
</evidence>
<name>A0A6G0VP75_APHCR</name>
<comment type="caution">
    <text evidence="7">The sequence shown here is derived from an EMBL/GenBank/DDBJ whole genome shotgun (WGS) entry which is preliminary data.</text>
</comment>
<dbReference type="PROSITE" id="PS51257">
    <property type="entry name" value="PROKAR_LIPOPROTEIN"/>
    <property type="match status" value="1"/>
</dbReference>
<keyword evidence="3" id="KW-0862">Zinc</keyword>
<dbReference type="OrthoDB" id="6628944at2759"/>